<feature type="transmembrane region" description="Helical" evidence="1">
    <location>
        <begin position="536"/>
        <end position="558"/>
    </location>
</feature>
<feature type="transmembrane region" description="Helical" evidence="1">
    <location>
        <begin position="12"/>
        <end position="34"/>
    </location>
</feature>
<dbReference type="RefSeq" id="WP_204403979.1">
    <property type="nucleotide sequence ID" value="NZ_JAFBEE010000024.1"/>
</dbReference>
<feature type="transmembrane region" description="Helical" evidence="1">
    <location>
        <begin position="996"/>
        <end position="1019"/>
    </location>
</feature>
<dbReference type="SUPFAM" id="SSF82866">
    <property type="entry name" value="Multidrug efflux transporter AcrB transmembrane domain"/>
    <property type="match status" value="2"/>
</dbReference>
<protein>
    <submittedName>
        <fullName evidence="2">HAE1 family hydrophobic/amphiphilic exporter-1</fullName>
    </submittedName>
</protein>
<sequence>MNLSTLSVKRPVTVVMLTLMVVIMGVVSLTRLPIDLLPEFEIPVVVVSTSYNGAGPREVEELITRPLENVISTVNNITSVTSTSSEGNSLVIAQFSFGTDMNFASLDMREKVDLIKGMLPSGVGNPMILKIDPNSMPIMQIAIAGTEDLATLQVFGEDVVKPRLERLEGVASVNVSGGQEYQVEIVINQNKMLGYGISMDQLAQMLRVENLNLPGGEITRGQQKISIRTVGQFTDLEEIKSLAIPLATGGSVPLEEIAEVKLNFKDSNSYSRVDGQRSINVSLQKQSGTNTVSVADLVNEEIGKIQEEYSDMKVQVMLDQSMYIKKSINNVMKNAIFGGLLAIIILYLFLRNIRTTLIIGAAIPISVIATFILIYFNGITLNLMTLGGLALGIGMLVDNAIVVLENIYRFRQEGFSRKEAAIKGANEVAMAVVASTLTTVAVFLPIVFVQGITSTIFKQLALTVSLSLGASLVVSLTLIPMLASKLLKVEAKKENRRGILRLFDGIYNGFDRIFKGFEAGYKSILSGAFKRRKTTVTIGILVFAVSMASIGGIGAEFFPTMDEGQFTVTVKLPVGSSLASTNEIVSEVEAVLGDIEEITSVATTIGSSGMSLAQTSAKNTGSISVSLKPVAERQRSTGEVVVEVREKVIDIPGAEITVEEASSTMAFGGGGAPVNISIKGDDLDELQTIGNDFVDIVRSVEGTQEVKNSLSEGVPELKIQVNRQYTSQYGLTAGQIASAIRNSISGQVATRYKVDGTEIDVVIKGDPVYQEGVSKLNQLTISSPMGVNVPLNQLADISIQQGPSTINRVDQVRVITVTSDISGRDLRGVVQDIEEKLQDYQMPTGYEYEIGGENKEMVDAFSDLALALLLAVVFVYMILASQFESLIHPFTIMLSVPLAFAGGILGLFITGRTLSVPAFIGVIMLAGIVVNNAIVLVDYINIRRGEGEERKEAILNAGPIRLRPILMTTLTTVLGLLPLALGIGEGAEAQAPMATVVIGGLLLSTLLTLVFIPVMYTIFDDFNQFIKSKILKKKATTL</sequence>
<comment type="caution">
    <text evidence="2">The sequence shown here is derived from an EMBL/GenBank/DDBJ whole genome shotgun (WGS) entry which is preliminary data.</text>
</comment>
<feature type="transmembrane region" description="Helical" evidence="1">
    <location>
        <begin position="388"/>
        <end position="408"/>
    </location>
</feature>
<dbReference type="PANTHER" id="PTHR32063:SF0">
    <property type="entry name" value="SWARMING MOTILITY PROTEIN SWRC"/>
    <property type="match status" value="1"/>
</dbReference>
<proteinExistence type="predicted"/>
<dbReference type="Gene3D" id="3.30.70.1440">
    <property type="entry name" value="Multidrug efflux transporter AcrB pore domain"/>
    <property type="match status" value="1"/>
</dbReference>
<organism evidence="2 3">
    <name type="scientific">Alkaliphilus hydrothermalis</name>
    <dbReference type="NCBI Taxonomy" id="1482730"/>
    <lineage>
        <taxon>Bacteria</taxon>
        <taxon>Bacillati</taxon>
        <taxon>Bacillota</taxon>
        <taxon>Clostridia</taxon>
        <taxon>Peptostreptococcales</taxon>
        <taxon>Natronincolaceae</taxon>
        <taxon>Alkaliphilus</taxon>
    </lineage>
</organism>
<feature type="transmembrane region" description="Helical" evidence="1">
    <location>
        <begin position="428"/>
        <end position="448"/>
    </location>
</feature>
<dbReference type="PANTHER" id="PTHR32063">
    <property type="match status" value="1"/>
</dbReference>
<keyword evidence="1" id="KW-1133">Transmembrane helix</keyword>
<evidence type="ECO:0000256" key="1">
    <source>
        <dbReference type="SAM" id="Phobius"/>
    </source>
</evidence>
<name>A0ABS2NT60_9FIRM</name>
<gene>
    <name evidence="2" type="ORF">JOC73_002667</name>
</gene>
<evidence type="ECO:0000313" key="2">
    <source>
        <dbReference type="EMBL" id="MBM7616091.1"/>
    </source>
</evidence>
<keyword evidence="1" id="KW-0812">Transmembrane</keyword>
<dbReference type="Gene3D" id="1.20.1640.10">
    <property type="entry name" value="Multidrug efflux transporter AcrB transmembrane domain"/>
    <property type="match status" value="2"/>
</dbReference>
<dbReference type="EMBL" id="JAFBEE010000024">
    <property type="protein sequence ID" value="MBM7616091.1"/>
    <property type="molecule type" value="Genomic_DNA"/>
</dbReference>
<dbReference type="Proteomes" id="UP001314796">
    <property type="component" value="Unassembled WGS sequence"/>
</dbReference>
<reference evidence="2 3" key="1">
    <citation type="submission" date="2021-01" db="EMBL/GenBank/DDBJ databases">
        <title>Genomic Encyclopedia of Type Strains, Phase IV (KMG-IV): sequencing the most valuable type-strain genomes for metagenomic binning, comparative biology and taxonomic classification.</title>
        <authorList>
            <person name="Goeker M."/>
        </authorList>
    </citation>
    <scope>NUCLEOTIDE SEQUENCE [LARGE SCALE GENOMIC DNA]</scope>
    <source>
        <strain evidence="2 3">DSM 25890</strain>
    </source>
</reference>
<dbReference type="Gene3D" id="3.30.2090.10">
    <property type="entry name" value="Multidrug efflux transporter AcrB TolC docking domain, DN and DC subdomains"/>
    <property type="match status" value="2"/>
</dbReference>
<dbReference type="SUPFAM" id="SSF82714">
    <property type="entry name" value="Multidrug efflux transporter AcrB TolC docking domain, DN and DC subdomains"/>
    <property type="match status" value="2"/>
</dbReference>
<dbReference type="InterPro" id="IPR027463">
    <property type="entry name" value="AcrB_DN_DC_subdom"/>
</dbReference>
<keyword evidence="1" id="KW-0472">Membrane</keyword>
<dbReference type="InterPro" id="IPR001036">
    <property type="entry name" value="Acrflvin-R"/>
</dbReference>
<dbReference type="Pfam" id="PF00873">
    <property type="entry name" value="ACR_tran"/>
    <property type="match status" value="1"/>
</dbReference>
<dbReference type="SUPFAM" id="SSF82693">
    <property type="entry name" value="Multidrug efflux transporter AcrB pore domain, PN1, PN2, PC1 and PC2 subdomains"/>
    <property type="match status" value="3"/>
</dbReference>
<feature type="transmembrane region" description="Helical" evidence="1">
    <location>
        <begin position="860"/>
        <end position="879"/>
    </location>
</feature>
<evidence type="ECO:0000313" key="3">
    <source>
        <dbReference type="Proteomes" id="UP001314796"/>
    </source>
</evidence>
<dbReference type="Gene3D" id="3.30.70.1320">
    <property type="entry name" value="Multidrug efflux transporter AcrB pore domain like"/>
    <property type="match status" value="1"/>
</dbReference>
<feature type="transmembrane region" description="Helical" evidence="1">
    <location>
        <begin position="357"/>
        <end position="376"/>
    </location>
</feature>
<feature type="transmembrane region" description="Helical" evidence="1">
    <location>
        <begin position="916"/>
        <end position="941"/>
    </location>
</feature>
<feature type="transmembrane region" description="Helical" evidence="1">
    <location>
        <begin position="962"/>
        <end position="984"/>
    </location>
</feature>
<dbReference type="PRINTS" id="PR00702">
    <property type="entry name" value="ACRIFLAVINRP"/>
</dbReference>
<feature type="transmembrane region" description="Helical" evidence="1">
    <location>
        <begin position="460"/>
        <end position="483"/>
    </location>
</feature>
<accession>A0ABS2NT60</accession>
<dbReference type="Gene3D" id="3.30.70.1430">
    <property type="entry name" value="Multidrug efflux transporter AcrB pore domain"/>
    <property type="match status" value="2"/>
</dbReference>
<feature type="transmembrane region" description="Helical" evidence="1">
    <location>
        <begin position="886"/>
        <end position="910"/>
    </location>
</feature>
<keyword evidence="3" id="KW-1185">Reference proteome</keyword>
<feature type="transmembrane region" description="Helical" evidence="1">
    <location>
        <begin position="331"/>
        <end position="350"/>
    </location>
</feature>